<dbReference type="GO" id="GO:0098839">
    <property type="term" value="C:postsynaptic density membrane"/>
    <property type="evidence" value="ECO:0000318"/>
    <property type="project" value="GO_Central"/>
</dbReference>
<keyword evidence="4 7" id="KW-0472">Membrane</keyword>
<feature type="transmembrane region" description="Helical" evidence="7">
    <location>
        <begin position="1095"/>
        <end position="1115"/>
    </location>
</feature>
<accession>A0A2A6BDT3</accession>
<feature type="compositionally biased region" description="Low complexity" evidence="6">
    <location>
        <begin position="1273"/>
        <end position="1284"/>
    </location>
</feature>
<dbReference type="GO" id="GO:0005886">
    <property type="term" value="C:plasma membrane"/>
    <property type="evidence" value="ECO:0000318"/>
    <property type="project" value="GO_Central"/>
</dbReference>
<feature type="transmembrane region" description="Helical" evidence="7">
    <location>
        <begin position="1023"/>
        <end position="1043"/>
    </location>
</feature>
<evidence type="ECO:0000313" key="10">
    <source>
        <dbReference type="Proteomes" id="UP000005239"/>
    </source>
</evidence>
<feature type="transmembrane region" description="Helical" evidence="7">
    <location>
        <begin position="1137"/>
        <end position="1158"/>
    </location>
</feature>
<gene>
    <name evidence="9" type="primary">WBGene00092876</name>
</gene>
<evidence type="ECO:0000313" key="9">
    <source>
        <dbReference type="EnsemblMetazoa" id="PPA03322.1"/>
    </source>
</evidence>
<feature type="compositionally biased region" description="Basic and acidic residues" evidence="6">
    <location>
        <begin position="1304"/>
        <end position="1315"/>
    </location>
</feature>
<feature type="transmembrane region" description="Helical" evidence="7">
    <location>
        <begin position="1055"/>
        <end position="1074"/>
    </location>
</feature>
<reference evidence="9" key="2">
    <citation type="submission" date="2022-06" db="UniProtKB">
        <authorList>
            <consortium name="EnsemblMetazoa"/>
        </authorList>
    </citation>
    <scope>IDENTIFICATION</scope>
    <source>
        <strain evidence="9">PS312</strain>
    </source>
</reference>
<evidence type="ECO:0000256" key="7">
    <source>
        <dbReference type="SAM" id="Phobius"/>
    </source>
</evidence>
<feature type="transmembrane region" description="Helical" evidence="7">
    <location>
        <begin position="1579"/>
        <end position="1599"/>
    </location>
</feature>
<dbReference type="Gene3D" id="3.40.50.2300">
    <property type="match status" value="4"/>
</dbReference>
<evidence type="ECO:0000256" key="1">
    <source>
        <dbReference type="ARBA" id="ARBA00004141"/>
    </source>
</evidence>
<keyword evidence="10" id="KW-1185">Reference proteome</keyword>
<dbReference type="InterPro" id="IPR028082">
    <property type="entry name" value="Peripla_BP_I"/>
</dbReference>
<dbReference type="GO" id="GO:0099583">
    <property type="term" value="F:neurotransmitter receptor activity involved in regulation of postsynaptic cytosolic calcium ion concentration"/>
    <property type="evidence" value="ECO:0000318"/>
    <property type="project" value="GO_Central"/>
</dbReference>
<dbReference type="PROSITE" id="PS50259">
    <property type="entry name" value="G_PROTEIN_RECEP_F3_4"/>
    <property type="match status" value="1"/>
</dbReference>
<feature type="region of interest" description="Disordered" evidence="6">
    <location>
        <begin position="1245"/>
        <end position="1339"/>
    </location>
</feature>
<dbReference type="CDD" id="cd13953">
    <property type="entry name" value="7tm_classC_mGluR-like"/>
    <property type="match status" value="1"/>
</dbReference>
<feature type="transmembrane region" description="Helical" evidence="7">
    <location>
        <begin position="1170"/>
        <end position="1192"/>
    </location>
</feature>
<organism evidence="9 10">
    <name type="scientific">Pristionchus pacificus</name>
    <name type="common">Parasitic nematode worm</name>
    <dbReference type="NCBI Taxonomy" id="54126"/>
    <lineage>
        <taxon>Eukaryota</taxon>
        <taxon>Metazoa</taxon>
        <taxon>Ecdysozoa</taxon>
        <taxon>Nematoda</taxon>
        <taxon>Chromadorea</taxon>
        <taxon>Rhabditida</taxon>
        <taxon>Rhabditina</taxon>
        <taxon>Diplogasteromorpha</taxon>
        <taxon>Diplogasteroidea</taxon>
        <taxon>Neodiplogasteridae</taxon>
        <taxon>Pristionchus</taxon>
    </lineage>
</organism>
<dbReference type="Proteomes" id="UP000005239">
    <property type="component" value="Unassembled WGS sequence"/>
</dbReference>
<dbReference type="InterPro" id="IPR005018">
    <property type="entry name" value="DOMON_domain"/>
</dbReference>
<dbReference type="FunFam" id="3.40.50.2300:FF:000489">
    <property type="entry name" value="Protein CBG01593"/>
    <property type="match status" value="2"/>
</dbReference>
<evidence type="ECO:0000256" key="3">
    <source>
        <dbReference type="ARBA" id="ARBA00022989"/>
    </source>
</evidence>
<keyword evidence="3 7" id="KW-1133">Transmembrane helix</keyword>
<dbReference type="GO" id="GO:0051966">
    <property type="term" value="P:regulation of synaptic transmission, glutamatergic"/>
    <property type="evidence" value="ECO:0000318"/>
    <property type="project" value="GO_Central"/>
</dbReference>
<dbReference type="EnsemblMetazoa" id="PPA03322.1">
    <property type="protein sequence ID" value="PPA03322.1"/>
    <property type="gene ID" value="WBGene00092876"/>
</dbReference>
<dbReference type="InterPro" id="IPR017978">
    <property type="entry name" value="GPCR_3_C"/>
</dbReference>
<evidence type="ECO:0000256" key="6">
    <source>
        <dbReference type="SAM" id="MobiDB-lite"/>
    </source>
</evidence>
<dbReference type="Pfam" id="PF01094">
    <property type="entry name" value="ANF_receptor"/>
    <property type="match status" value="1"/>
</dbReference>
<accession>A0A8R1U3K7</accession>
<proteinExistence type="predicted"/>
<keyword evidence="2 7" id="KW-0812">Transmembrane</keyword>
<dbReference type="GO" id="GO:0001640">
    <property type="term" value="F:adenylate cyclase inhibiting G protein-coupled glutamate receptor activity"/>
    <property type="evidence" value="ECO:0000318"/>
    <property type="project" value="GO_Central"/>
</dbReference>
<feature type="compositionally biased region" description="Polar residues" evidence="6">
    <location>
        <begin position="1260"/>
        <end position="1272"/>
    </location>
</feature>
<dbReference type="CDD" id="cd09628">
    <property type="entry name" value="DOMON_SDR_2_like"/>
    <property type="match status" value="1"/>
</dbReference>
<keyword evidence="8" id="KW-0732">Signal</keyword>
<dbReference type="SUPFAM" id="SSF53822">
    <property type="entry name" value="Periplasmic binding protein-like I"/>
    <property type="match status" value="2"/>
</dbReference>
<dbReference type="InterPro" id="IPR001828">
    <property type="entry name" value="ANF_lig-bd_rcpt"/>
</dbReference>
<sequence>MSIIHQFLSFLLLPSLIVSTRDLCSVYDPFKVLPEHNKFQIGGSFPLHESDCTTLRPDVVEEIVAIQWALTHWNQNPVNNDAKLGLYAGDTCSRSREALSQSLRFLDSVGYHEPAECRTTNTGPKLLGLICPKDVSSSISLGSILSVSDLPVAAYSPLAAAAMQGMGVPNLLATTPTLDVFIDSLIRVLSSLRSNLVAIVEDKENPEMTHKVTTQLREADIHVAEILPTDHPLLTRALNDSDSTIIVSLLNKTMLFDTLSRPSINHIDKLWISIPIEGEALSTQQQTSILPDQSTLELISIQPRFIELPQFRDYFLRVLKNNYKSYALLTTYVEQVYGCKGDSCPTDRETLMAKYTQARTAEAVIRMTYAFAAVGKIIGGDEEKYAVCEHATSECTTLIMNELLNLDFVFGLSDPSELIGQHLRFFRSREGVILAEGMPIEAIRISNGGENIYKVLEYRTAKNPEVISSPMKPSDTRFRSICAPFRPFCGQCQTVVPVNSARHFLSVPQHYPLYLVALFDMHEGQSCNGMDNTDISLPMAFVHTVWTFKQRFPQLSVLQNLDLGALLVDTCSSGKQAVETVVRAESQCFRFSQAGRNITIVPGSVFGYVSSLKAQSGQSLRGFFSSGDANTAFVSIDSEQLRHSFSALPPSRTQIVALLRLLNHNQWSFVTVALAENDAESLGLFSHFERLAHESEVCIAEVLSIKNGEEMPKGGSTNVTLIFSPSRLAASFIESSSALIHVLIGDSHDFSIHTQKIFPGTISVQPKDIVYEDFKEWAASTTPLSLPEMWFWSYIEKKHECALSQSSKFVYGRMCSGDELIDIKNLGRMTRAGYLARGVERLLFSLDAVYRKLCPQQIGLCAEFYAKGRKIVAETLAKAKAEDEIEIFEWMGEEFIPIGNWTTRGGLRMAKMSRSSSTPIVSHCTPPLCKCFLDRDFFQRPLDDFSLVESSDVSTGSYIKRQPVGELIAYPSITDHLTKGIWRRQPHNLVLLLIVTFLLIVAISVLLLILIKIYHRVVKGNQSLGITLLIGIISLYSTSYFFIFDPTDIVCRLRATLHGLSYSISFGVMIAKATQLRNAETLGFANIIHISFWNYWLLLFFIVGVQIALAVRWFAEPFMASLTSNGDMMCSLGREEFVLANIYVVILLLLALFLNARNRNIKRNYKETKWLFFASVACTLVWVAWIVSYFIVPFQYKDATVVIALLSCGSILMAFLFFPKIYILLSYEPVVVEFKRDQDKLPAHLFEREETPPSLRRAISPTSSTNGSNGDQSVGESPSGSSVGNYSDDNGPIFTTIMRKKKARSSDSGKDRSPTHSEVFSPEPSVIRCQSSRSEESAHHLPMELRLVRSWTRQIDLDNSECNRTKWCMMRPRGCHPDRDCTQGYMMSVVGNNQLKVEMFAQSLVPAVPLQYLAIGFSTDKIMGGDMVSECVVSETGVEGGEVFLSFNRGKSNDRVHFDDLEAEVVYSDIRSSVVNGRISCTFIQSIRPQLDSSHGGRIMDLDHEYYIFGATGSAQPDEVNPHDLNRDSFYFPLISEETVNPSLVGNTPFVHPDSSLTRITTRKQQQQSPSITSPRPPVAASSIILSLLTLLLPLTYFIF</sequence>
<dbReference type="GO" id="GO:0099530">
    <property type="term" value="F:G protein-coupled receptor activity involved in regulation of postsynaptic membrane potential"/>
    <property type="evidence" value="ECO:0000318"/>
    <property type="project" value="GO_Central"/>
</dbReference>
<reference evidence="10" key="1">
    <citation type="journal article" date="2008" name="Nat. Genet.">
        <title>The Pristionchus pacificus genome provides a unique perspective on nematode lifestyle and parasitism.</title>
        <authorList>
            <person name="Dieterich C."/>
            <person name="Clifton S.W."/>
            <person name="Schuster L.N."/>
            <person name="Chinwalla A."/>
            <person name="Delehaunty K."/>
            <person name="Dinkelacker I."/>
            <person name="Fulton L."/>
            <person name="Fulton R."/>
            <person name="Godfrey J."/>
            <person name="Minx P."/>
            <person name="Mitreva M."/>
            <person name="Roeseler W."/>
            <person name="Tian H."/>
            <person name="Witte H."/>
            <person name="Yang S.P."/>
            <person name="Wilson R.K."/>
            <person name="Sommer R.J."/>
        </authorList>
    </citation>
    <scope>NUCLEOTIDE SEQUENCE [LARGE SCALE GENOMIC DNA]</scope>
    <source>
        <strain evidence="10">PS312</strain>
    </source>
</reference>
<protein>
    <submittedName>
        <fullName evidence="9">G_PROTEIN_RECEP_F3_4 domain-containing protein</fullName>
    </submittedName>
</protein>
<name>A0A2A6BDT3_PRIPA</name>
<feature type="signal peptide" evidence="8">
    <location>
        <begin position="1"/>
        <end position="19"/>
    </location>
</feature>
<dbReference type="GO" id="GO:0007216">
    <property type="term" value="P:G protein-coupled glutamate receptor signaling pathway"/>
    <property type="evidence" value="ECO:0000318"/>
    <property type="project" value="GO_Central"/>
</dbReference>
<dbReference type="InterPro" id="IPR050726">
    <property type="entry name" value="mGluR"/>
</dbReference>
<evidence type="ECO:0000256" key="4">
    <source>
        <dbReference type="ARBA" id="ARBA00023136"/>
    </source>
</evidence>
<dbReference type="PANTHER" id="PTHR24060">
    <property type="entry name" value="METABOTROPIC GLUTAMATE RECEPTOR"/>
    <property type="match status" value="1"/>
</dbReference>
<dbReference type="Pfam" id="PF00003">
    <property type="entry name" value="7tm_3"/>
    <property type="match status" value="1"/>
</dbReference>
<comment type="subcellular location">
    <subcellularLocation>
        <location evidence="1">Membrane</location>
        <topology evidence="1">Multi-pass membrane protein</topology>
    </subcellularLocation>
</comment>
<dbReference type="SMART" id="SM00664">
    <property type="entry name" value="DoH"/>
    <property type="match status" value="1"/>
</dbReference>
<keyword evidence="5" id="KW-0325">Glycoprotein</keyword>
<feature type="transmembrane region" description="Helical" evidence="7">
    <location>
        <begin position="1198"/>
        <end position="1218"/>
    </location>
</feature>
<evidence type="ECO:0000256" key="5">
    <source>
        <dbReference type="ARBA" id="ARBA00023180"/>
    </source>
</evidence>
<feature type="transmembrane region" description="Helical" evidence="7">
    <location>
        <begin position="989"/>
        <end position="1011"/>
    </location>
</feature>
<evidence type="ECO:0000256" key="2">
    <source>
        <dbReference type="ARBA" id="ARBA00022692"/>
    </source>
</evidence>
<feature type="chain" id="PRO_5043691424" evidence="8">
    <location>
        <begin position="20"/>
        <end position="1600"/>
    </location>
</feature>
<evidence type="ECO:0000256" key="8">
    <source>
        <dbReference type="SAM" id="SignalP"/>
    </source>
</evidence>